<name>A0A8D8ML25_CULPI</name>
<organism evidence="1">
    <name type="scientific">Culex pipiens</name>
    <name type="common">House mosquito</name>
    <dbReference type="NCBI Taxonomy" id="7175"/>
    <lineage>
        <taxon>Eukaryota</taxon>
        <taxon>Metazoa</taxon>
        <taxon>Ecdysozoa</taxon>
        <taxon>Arthropoda</taxon>
        <taxon>Hexapoda</taxon>
        <taxon>Insecta</taxon>
        <taxon>Pterygota</taxon>
        <taxon>Neoptera</taxon>
        <taxon>Endopterygota</taxon>
        <taxon>Diptera</taxon>
        <taxon>Nematocera</taxon>
        <taxon>Culicoidea</taxon>
        <taxon>Culicidae</taxon>
        <taxon>Culicinae</taxon>
        <taxon>Culicini</taxon>
        <taxon>Culex</taxon>
        <taxon>Culex</taxon>
    </lineage>
</organism>
<evidence type="ECO:0000313" key="1">
    <source>
        <dbReference type="EMBL" id="CAG6532404.1"/>
    </source>
</evidence>
<protein>
    <submittedName>
        <fullName evidence="1">(northern house mosquito) hypothetical protein</fullName>
    </submittedName>
</protein>
<sequence>MSKLDPGPSLPIRETPQNLCFGYRVIAAPNQRQLPWEVICLFFSSFFVPRKRSVQAKFGKWIPTPHSFNLRKMKYSWLDGSRAHPGGHSGDKDDVLWRGKVIISYLRGVALCENTVNLTRFIKVNKMKYFKQMTSTSLRQGCETFQPKQNNNFLTVVKSLAP</sequence>
<dbReference type="AlphaFoldDB" id="A0A8D8ML25"/>
<accession>A0A8D8ML25</accession>
<reference evidence="1" key="1">
    <citation type="submission" date="2021-05" db="EMBL/GenBank/DDBJ databases">
        <authorList>
            <person name="Alioto T."/>
            <person name="Alioto T."/>
            <person name="Gomez Garrido J."/>
        </authorList>
    </citation>
    <scope>NUCLEOTIDE SEQUENCE</scope>
</reference>
<dbReference type="EMBL" id="HBUE01206821">
    <property type="protein sequence ID" value="CAG6532404.1"/>
    <property type="molecule type" value="Transcribed_RNA"/>
</dbReference>
<dbReference type="EMBL" id="HBUE01313127">
    <property type="protein sequence ID" value="CAG6584276.1"/>
    <property type="molecule type" value="Transcribed_RNA"/>
</dbReference>
<proteinExistence type="predicted"/>